<dbReference type="InterPro" id="IPR024072">
    <property type="entry name" value="DHFR-like_dom_sf"/>
</dbReference>
<dbReference type="RefSeq" id="WP_224609134.1">
    <property type="nucleotide sequence ID" value="NZ_JAIQXV010000010.1"/>
</dbReference>
<dbReference type="Pfam" id="PF01872">
    <property type="entry name" value="RibD_C"/>
    <property type="match status" value="1"/>
</dbReference>
<evidence type="ECO:0000313" key="2">
    <source>
        <dbReference type="EMBL" id="MFC6661733.1"/>
    </source>
</evidence>
<accession>A0ABW1ZMI8</accession>
<gene>
    <name evidence="2" type="ORF">ACFP90_16395</name>
</gene>
<comment type="caution">
    <text evidence="2">The sequence shown here is derived from an EMBL/GenBank/DDBJ whole genome shotgun (WGS) entry which is preliminary data.</text>
</comment>
<dbReference type="PANTHER" id="PTHR38011:SF11">
    <property type="entry name" value="2,5-DIAMINO-6-RIBOSYLAMINO-4(3H)-PYRIMIDINONE 5'-PHOSPHATE REDUCTASE"/>
    <property type="match status" value="1"/>
</dbReference>
<keyword evidence="3" id="KW-1185">Reference proteome</keyword>
<dbReference type="EMBL" id="JBHSWB010000001">
    <property type="protein sequence ID" value="MFC6661733.1"/>
    <property type="molecule type" value="Genomic_DNA"/>
</dbReference>
<dbReference type="InterPro" id="IPR002734">
    <property type="entry name" value="RibDG_C"/>
</dbReference>
<evidence type="ECO:0000259" key="1">
    <source>
        <dbReference type="Pfam" id="PF01872"/>
    </source>
</evidence>
<name>A0ABW1ZMI8_9DEIO</name>
<sequence length="185" mass="20408">MSAFHVFVATSLDGFIARADGRLDWLPGASPDGLPAPEGEDYGFDAFMADIDVVVMGRVTFETVQALEPWPYAGRRMVVLSRTLPEQAIPAPRRADVTVHPGPLPALVDDLRAQGVRGVYVDGGQTVQAFLRAGLIDRLIITRVPVLLGRGLPLFGDLPEDLWWDHLETRPFPSGLVQSHYRLRR</sequence>
<dbReference type="PANTHER" id="PTHR38011">
    <property type="entry name" value="DIHYDROFOLATE REDUCTASE FAMILY PROTEIN (AFU_ORTHOLOGUE AFUA_8G06820)"/>
    <property type="match status" value="1"/>
</dbReference>
<organism evidence="2 3">
    <name type="scientific">Deinococcus multiflagellatus</name>
    <dbReference type="NCBI Taxonomy" id="1656887"/>
    <lineage>
        <taxon>Bacteria</taxon>
        <taxon>Thermotogati</taxon>
        <taxon>Deinococcota</taxon>
        <taxon>Deinococci</taxon>
        <taxon>Deinococcales</taxon>
        <taxon>Deinococcaceae</taxon>
        <taxon>Deinococcus</taxon>
    </lineage>
</organism>
<proteinExistence type="predicted"/>
<evidence type="ECO:0000313" key="3">
    <source>
        <dbReference type="Proteomes" id="UP001596317"/>
    </source>
</evidence>
<protein>
    <submittedName>
        <fullName evidence="2">Dihydrofolate reductase family protein</fullName>
    </submittedName>
</protein>
<dbReference type="InterPro" id="IPR050765">
    <property type="entry name" value="Riboflavin_Biosynth_HTPR"/>
</dbReference>
<reference evidence="3" key="1">
    <citation type="journal article" date="2019" name="Int. J. Syst. Evol. Microbiol.">
        <title>The Global Catalogue of Microorganisms (GCM) 10K type strain sequencing project: providing services to taxonomists for standard genome sequencing and annotation.</title>
        <authorList>
            <consortium name="The Broad Institute Genomics Platform"/>
            <consortium name="The Broad Institute Genome Sequencing Center for Infectious Disease"/>
            <person name="Wu L."/>
            <person name="Ma J."/>
        </authorList>
    </citation>
    <scope>NUCLEOTIDE SEQUENCE [LARGE SCALE GENOMIC DNA]</scope>
    <source>
        <strain evidence="3">CCUG 63830</strain>
    </source>
</reference>
<dbReference type="Gene3D" id="3.40.430.10">
    <property type="entry name" value="Dihydrofolate Reductase, subunit A"/>
    <property type="match status" value="1"/>
</dbReference>
<dbReference type="SUPFAM" id="SSF53597">
    <property type="entry name" value="Dihydrofolate reductase-like"/>
    <property type="match status" value="1"/>
</dbReference>
<dbReference type="Proteomes" id="UP001596317">
    <property type="component" value="Unassembled WGS sequence"/>
</dbReference>
<feature type="domain" description="Bacterial bifunctional deaminase-reductase C-terminal" evidence="1">
    <location>
        <begin position="6"/>
        <end position="176"/>
    </location>
</feature>